<evidence type="ECO:0000256" key="7">
    <source>
        <dbReference type="SAM" id="Phobius"/>
    </source>
</evidence>
<dbReference type="SUPFAM" id="SSF82689">
    <property type="entry name" value="Mechanosensitive channel protein MscS (YggB), C-terminal domain"/>
    <property type="match status" value="1"/>
</dbReference>
<dbReference type="InterPro" id="IPR010920">
    <property type="entry name" value="LSM_dom_sf"/>
</dbReference>
<evidence type="ECO:0000256" key="3">
    <source>
        <dbReference type="ARBA" id="ARBA00022475"/>
    </source>
</evidence>
<dbReference type="PANTHER" id="PTHR30460">
    <property type="entry name" value="MODERATE CONDUCTANCE MECHANOSENSITIVE CHANNEL YBIO"/>
    <property type="match status" value="1"/>
</dbReference>
<keyword evidence="5 7" id="KW-1133">Transmembrane helix</keyword>
<evidence type="ECO:0000256" key="6">
    <source>
        <dbReference type="ARBA" id="ARBA00023136"/>
    </source>
</evidence>
<evidence type="ECO:0000256" key="1">
    <source>
        <dbReference type="ARBA" id="ARBA00004651"/>
    </source>
</evidence>
<dbReference type="Gene3D" id="3.30.70.100">
    <property type="match status" value="1"/>
</dbReference>
<dbReference type="Pfam" id="PF00924">
    <property type="entry name" value="MS_channel_2nd"/>
    <property type="match status" value="1"/>
</dbReference>
<dbReference type="Pfam" id="PF21088">
    <property type="entry name" value="MS_channel_1st"/>
    <property type="match status" value="1"/>
</dbReference>
<dbReference type="GO" id="GO:0005886">
    <property type="term" value="C:plasma membrane"/>
    <property type="evidence" value="ECO:0007669"/>
    <property type="project" value="UniProtKB-SubCell"/>
</dbReference>
<comment type="subcellular location">
    <subcellularLocation>
        <location evidence="1">Cell membrane</location>
        <topology evidence="1">Multi-pass membrane protein</topology>
    </subcellularLocation>
</comment>
<accession>A0A644SWP9</accession>
<feature type="transmembrane region" description="Helical" evidence="7">
    <location>
        <begin position="89"/>
        <end position="111"/>
    </location>
</feature>
<dbReference type="Gene3D" id="1.10.287.1260">
    <property type="match status" value="1"/>
</dbReference>
<evidence type="ECO:0000313" key="10">
    <source>
        <dbReference type="EMBL" id="MPL58677.1"/>
    </source>
</evidence>
<gene>
    <name evidence="10" type="primary">mscS_2</name>
    <name evidence="10" type="ORF">SDC9_04219</name>
</gene>
<evidence type="ECO:0000256" key="4">
    <source>
        <dbReference type="ARBA" id="ARBA00022692"/>
    </source>
</evidence>
<dbReference type="PANTHER" id="PTHR30460:SF0">
    <property type="entry name" value="MODERATE CONDUCTANCE MECHANOSENSITIVE CHANNEL YBIO"/>
    <property type="match status" value="1"/>
</dbReference>
<dbReference type="InterPro" id="IPR011014">
    <property type="entry name" value="MscS_channel_TM-2"/>
</dbReference>
<dbReference type="FunFam" id="2.30.30.60:FF:000001">
    <property type="entry name" value="MscS Mechanosensitive ion channel"/>
    <property type="match status" value="1"/>
</dbReference>
<dbReference type="SUPFAM" id="SSF82861">
    <property type="entry name" value="Mechanosensitive channel protein MscS (YggB), transmembrane region"/>
    <property type="match status" value="1"/>
</dbReference>
<dbReference type="InterPro" id="IPR049142">
    <property type="entry name" value="MS_channel_1st"/>
</dbReference>
<proteinExistence type="inferred from homology"/>
<feature type="domain" description="Mechanosensitive ion channel MscS" evidence="8">
    <location>
        <begin position="110"/>
        <end position="174"/>
    </location>
</feature>
<dbReference type="InterPro" id="IPR045276">
    <property type="entry name" value="YbiO_bact"/>
</dbReference>
<dbReference type="InterPro" id="IPR023408">
    <property type="entry name" value="MscS_beta-dom_sf"/>
</dbReference>
<comment type="caution">
    <text evidence="10">The sequence shown here is derived from an EMBL/GenBank/DDBJ whole genome shotgun (WGS) entry which is preliminary data.</text>
</comment>
<dbReference type="AlphaFoldDB" id="A0A644SWP9"/>
<reference evidence="10" key="1">
    <citation type="submission" date="2019-08" db="EMBL/GenBank/DDBJ databases">
        <authorList>
            <person name="Kucharzyk K."/>
            <person name="Murdoch R.W."/>
            <person name="Higgins S."/>
            <person name="Loffler F."/>
        </authorList>
    </citation>
    <scope>NUCLEOTIDE SEQUENCE</scope>
</reference>
<dbReference type="EMBL" id="VSSQ01000007">
    <property type="protein sequence ID" value="MPL58677.1"/>
    <property type="molecule type" value="Genomic_DNA"/>
</dbReference>
<evidence type="ECO:0000259" key="8">
    <source>
        <dbReference type="Pfam" id="PF00924"/>
    </source>
</evidence>
<dbReference type="GO" id="GO:0008381">
    <property type="term" value="F:mechanosensitive monoatomic ion channel activity"/>
    <property type="evidence" value="ECO:0007669"/>
    <property type="project" value="InterPro"/>
</dbReference>
<protein>
    <submittedName>
        <fullName evidence="10">Small-conductance mechanosensitive channel</fullName>
    </submittedName>
</protein>
<dbReference type="SUPFAM" id="SSF50182">
    <property type="entry name" value="Sm-like ribonucleoproteins"/>
    <property type="match status" value="1"/>
</dbReference>
<keyword evidence="4 7" id="KW-0812">Transmembrane</keyword>
<feature type="domain" description="Mechanosensitive ion channel transmembrane helices 2/3" evidence="9">
    <location>
        <begin position="69"/>
        <end position="108"/>
    </location>
</feature>
<keyword evidence="6 7" id="KW-0472">Membrane</keyword>
<sequence length="274" mass="30071">MIDLMTSDFWLAASNKIIRVVLIILVAWLILTVLSFIAGRLFNSAMGSKTLKFDEKRTRTFSHLLQSFIRYGIYIITIMQLLREFNIDTTSIIAGAGIIGLAIGVGAQSLIKDFVTGFFMILEDQYSVGDYIVLEDMAGTVEDIGFRVTKLRDANGVLHIIPHGVISRVSNYNRGHMVATVNVPIAYQADLDKVLALLDEACVEIGKTMPEVLEGPSIVGVVDFLPGEIVARLSAKTIPLQQVKVEAALRYKIKLLFDKAGIPVPAVFTIKQGG</sequence>
<dbReference type="Gene3D" id="2.30.30.60">
    <property type="match status" value="1"/>
</dbReference>
<dbReference type="InterPro" id="IPR006685">
    <property type="entry name" value="MscS_channel_2nd"/>
</dbReference>
<feature type="transmembrane region" description="Helical" evidence="7">
    <location>
        <begin position="63"/>
        <end position="83"/>
    </location>
</feature>
<comment type="similarity">
    <text evidence="2">Belongs to the MscS (TC 1.A.23) family.</text>
</comment>
<evidence type="ECO:0000256" key="2">
    <source>
        <dbReference type="ARBA" id="ARBA00008017"/>
    </source>
</evidence>
<organism evidence="10">
    <name type="scientific">bioreactor metagenome</name>
    <dbReference type="NCBI Taxonomy" id="1076179"/>
    <lineage>
        <taxon>unclassified sequences</taxon>
        <taxon>metagenomes</taxon>
        <taxon>ecological metagenomes</taxon>
    </lineage>
</organism>
<feature type="transmembrane region" description="Helical" evidence="7">
    <location>
        <begin position="20"/>
        <end position="42"/>
    </location>
</feature>
<name>A0A644SWP9_9ZZZZ</name>
<evidence type="ECO:0000256" key="5">
    <source>
        <dbReference type="ARBA" id="ARBA00022989"/>
    </source>
</evidence>
<evidence type="ECO:0000259" key="9">
    <source>
        <dbReference type="Pfam" id="PF21088"/>
    </source>
</evidence>
<keyword evidence="3" id="KW-1003">Cell membrane</keyword>
<dbReference type="InterPro" id="IPR011066">
    <property type="entry name" value="MscS_channel_C_sf"/>
</dbReference>